<evidence type="ECO:0000256" key="2">
    <source>
        <dbReference type="SAM" id="Phobius"/>
    </source>
</evidence>
<dbReference type="PANTHER" id="PTHR35394">
    <property type="entry name" value="DUF3176 DOMAIN-CONTAINING PROTEIN"/>
    <property type="match status" value="1"/>
</dbReference>
<dbReference type="PANTHER" id="PTHR35394:SF5">
    <property type="entry name" value="DUF3176 DOMAIN-CONTAINING PROTEIN"/>
    <property type="match status" value="1"/>
</dbReference>
<protein>
    <submittedName>
        <fullName evidence="3">Uncharacterized protein</fullName>
    </submittedName>
</protein>
<evidence type="ECO:0000313" key="4">
    <source>
        <dbReference type="Proteomes" id="UP001345691"/>
    </source>
</evidence>
<proteinExistence type="predicted"/>
<sequence length="614" mass="67308">MAQSYQLHSFEFEDSASRNTDVSDVSYSKPGMSTPSLSTTARKPHMFSKIRGYRPVDDTTDELPKRPTRPRPRRTTFLRWWMPEIIASFLSIISLLSIVIVLIVYEGKGIDDLNLPNWLTLNGLVATLSTFNRVCLMIPVSSALSQEAWLWFSKAGQDPKVSSRLRDLERSDHASRGVWGSMVLLGVPSKRYLAHFGAIITILSLAVGTFNQQLISYSQYPTNTPSLQPGNLPRAEVWNDFEGNPAEGSCFPSLDFKAAVYNGMMTENIAPITANCPTGNCTWPATPSLAVCGECSESSYKRSCNETNCMYTAPSGSVATFYNTTGNVDEGTGFQVIPGKGAKYNSSLYDKLYVANFDVMGAPYDSYSGEFDQDNITSQECAIWMCIQQLYVDTTEGHQTQRILQTFDTMNSTQLGGSGEDNHTFPTLPANMSASPDKEVYNISLLATDALQSFLGPLFEGSVYLNLESNTPTSDAVQAVWNGTDDMNVWMQNLALSMNNVIRSKTPMSRGAYDGSTTDLGVRIRWAWIALPIGMVAGSLILLVAVIVETARSPVEAWKGSPLAYLVFGVDQETRGHLEDSAVADGYKDLGSTVGMTRAVLHPQPGGKWTFKAA</sequence>
<comment type="caution">
    <text evidence="3">The sequence shown here is derived from an EMBL/GenBank/DDBJ whole genome shotgun (WGS) entry which is preliminary data.</text>
</comment>
<organism evidence="3 4">
    <name type="scientific">Exophiala sideris</name>
    <dbReference type="NCBI Taxonomy" id="1016849"/>
    <lineage>
        <taxon>Eukaryota</taxon>
        <taxon>Fungi</taxon>
        <taxon>Dikarya</taxon>
        <taxon>Ascomycota</taxon>
        <taxon>Pezizomycotina</taxon>
        <taxon>Eurotiomycetes</taxon>
        <taxon>Chaetothyriomycetidae</taxon>
        <taxon>Chaetothyriales</taxon>
        <taxon>Herpotrichiellaceae</taxon>
        <taxon>Exophiala</taxon>
    </lineage>
</organism>
<dbReference type="Pfam" id="PF11374">
    <property type="entry name" value="DUF3176"/>
    <property type="match status" value="1"/>
</dbReference>
<keyword evidence="4" id="KW-1185">Reference proteome</keyword>
<name>A0ABR0JQ36_9EURO</name>
<keyword evidence="2" id="KW-1133">Transmembrane helix</keyword>
<dbReference type="Proteomes" id="UP001345691">
    <property type="component" value="Unassembled WGS sequence"/>
</dbReference>
<evidence type="ECO:0000256" key="1">
    <source>
        <dbReference type="SAM" id="MobiDB-lite"/>
    </source>
</evidence>
<feature type="transmembrane region" description="Helical" evidence="2">
    <location>
        <begin position="81"/>
        <end position="105"/>
    </location>
</feature>
<feature type="compositionally biased region" description="Polar residues" evidence="1">
    <location>
        <begin position="17"/>
        <end position="41"/>
    </location>
</feature>
<keyword evidence="2" id="KW-0812">Transmembrane</keyword>
<dbReference type="EMBL" id="JAVRRF010000001">
    <property type="protein sequence ID" value="KAK5068096.1"/>
    <property type="molecule type" value="Genomic_DNA"/>
</dbReference>
<evidence type="ECO:0000313" key="3">
    <source>
        <dbReference type="EMBL" id="KAK5068096.1"/>
    </source>
</evidence>
<feature type="region of interest" description="Disordered" evidence="1">
    <location>
        <begin position="15"/>
        <end position="41"/>
    </location>
</feature>
<gene>
    <name evidence="3" type="ORF">LTR69_000214</name>
</gene>
<reference evidence="3 4" key="1">
    <citation type="submission" date="2023-08" db="EMBL/GenBank/DDBJ databases">
        <title>Black Yeasts Isolated from many extreme environments.</title>
        <authorList>
            <person name="Coleine C."/>
            <person name="Stajich J.E."/>
            <person name="Selbmann L."/>
        </authorList>
    </citation>
    <scope>NUCLEOTIDE SEQUENCE [LARGE SCALE GENOMIC DNA]</scope>
    <source>
        <strain evidence="3 4">CCFEE 6328</strain>
    </source>
</reference>
<accession>A0ABR0JQ36</accession>
<dbReference type="InterPro" id="IPR021514">
    <property type="entry name" value="DUF3176"/>
</dbReference>
<keyword evidence="2" id="KW-0472">Membrane</keyword>
<feature type="transmembrane region" description="Helical" evidence="2">
    <location>
        <begin position="526"/>
        <end position="548"/>
    </location>
</feature>